<feature type="compositionally biased region" description="Polar residues" evidence="1">
    <location>
        <begin position="1"/>
        <end position="16"/>
    </location>
</feature>
<reference evidence="3 4" key="1">
    <citation type="submission" date="2024-01" db="EMBL/GenBank/DDBJ databases">
        <title>The complete chloroplast genome sequence of Lithospermum erythrorhizon: insights into the phylogenetic relationship among Boraginaceae species and the maternal lineages of purple gromwells.</title>
        <authorList>
            <person name="Okada T."/>
            <person name="Watanabe K."/>
        </authorList>
    </citation>
    <scope>NUCLEOTIDE SEQUENCE [LARGE SCALE GENOMIC DNA]</scope>
</reference>
<evidence type="ECO:0000313" key="4">
    <source>
        <dbReference type="Proteomes" id="UP001454036"/>
    </source>
</evidence>
<sequence>MSDNTQNNTQKSPHLDQNQNRNQTQNEELSSQIKVDNPLFLHSSDHSSLVLVTDPLNEYNYTSWSRLMIIALEARDKFDSSYKRLMFQVKLILHISSGGRNQILSMDPLPNVSKAFSMVAKVEQQSERVVSSLVLRQNGLSNQITKQIHKLGGSIGGDRVSNPLKSIPIDAGIEQGHDGHIQLTSLTDDARLGLSIKDDDAIGGVNSPEFLANLSLDHEPYSFKQAQQSVEWVAAMDQEIQALENNNTWEITYLPAGVKSIGCKWPVRYEALRHLLLFSGNLPGYGCKRVGHSQKDCPESTSVALGQAGPGVVPSDVGCSYLSGHFAAASGSRFAVLADHATDNPDISGLNVPNQGNAMNAPEDIILHNSARSYFDCSGTFRVDDNYFLNPGCSYKLVSDKHLEVMSPKSKLKHQIAVRGVEERVVFRDPVEMQEKSNEGLPKVVSINLDVLILGIDMLINSSGNGNRDPCAIRALKDLIEKYSLSVVFLTETKTSRIETEKVIGELGFSGSFIVDPVENSGGVWLLWDENRINVEVRGHDKHYFRAPALAPVPVENLEDSWLLDVFGGDKWYNNNTNTNMSQYI</sequence>
<organism evidence="3 4">
    <name type="scientific">Lithospermum erythrorhizon</name>
    <name type="common">Purple gromwell</name>
    <name type="synonym">Lithospermum officinale var. erythrorhizon</name>
    <dbReference type="NCBI Taxonomy" id="34254"/>
    <lineage>
        <taxon>Eukaryota</taxon>
        <taxon>Viridiplantae</taxon>
        <taxon>Streptophyta</taxon>
        <taxon>Embryophyta</taxon>
        <taxon>Tracheophyta</taxon>
        <taxon>Spermatophyta</taxon>
        <taxon>Magnoliopsida</taxon>
        <taxon>eudicotyledons</taxon>
        <taxon>Gunneridae</taxon>
        <taxon>Pentapetalae</taxon>
        <taxon>asterids</taxon>
        <taxon>lamiids</taxon>
        <taxon>Boraginales</taxon>
        <taxon>Boraginaceae</taxon>
        <taxon>Boraginoideae</taxon>
        <taxon>Lithospermeae</taxon>
        <taxon>Lithospermum</taxon>
    </lineage>
</organism>
<feature type="compositionally biased region" description="Low complexity" evidence="1">
    <location>
        <begin position="17"/>
        <end position="26"/>
    </location>
</feature>
<dbReference type="EMBL" id="BAABME010008760">
    <property type="protein sequence ID" value="GAA0173771.1"/>
    <property type="molecule type" value="Genomic_DNA"/>
</dbReference>
<name>A0AAV3RDL2_LITER</name>
<protein>
    <recommendedName>
        <fullName evidence="2">Retrotransposon Copia-like N-terminal domain-containing protein</fullName>
    </recommendedName>
</protein>
<dbReference type="Proteomes" id="UP001454036">
    <property type="component" value="Unassembled WGS sequence"/>
</dbReference>
<dbReference type="AlphaFoldDB" id="A0AAV3RDL2"/>
<dbReference type="PANTHER" id="PTHR35218">
    <property type="entry name" value="RNASE H DOMAIN-CONTAINING PROTEIN"/>
    <property type="match status" value="1"/>
</dbReference>
<dbReference type="PANTHER" id="PTHR35218:SF9">
    <property type="entry name" value="ENDONUCLEASE_EXONUCLEASE_PHOSPHATASE DOMAIN-CONTAINING PROTEIN"/>
    <property type="match status" value="1"/>
</dbReference>
<feature type="region of interest" description="Disordered" evidence="1">
    <location>
        <begin position="1"/>
        <end position="30"/>
    </location>
</feature>
<keyword evidence="4" id="KW-1185">Reference proteome</keyword>
<feature type="domain" description="Retrotransposon Copia-like N-terminal" evidence="2">
    <location>
        <begin position="42"/>
        <end position="79"/>
    </location>
</feature>
<gene>
    <name evidence="3" type="ORF">LIER_27319</name>
</gene>
<dbReference type="InterPro" id="IPR029472">
    <property type="entry name" value="Copia-like_N"/>
</dbReference>
<proteinExistence type="predicted"/>
<evidence type="ECO:0000259" key="2">
    <source>
        <dbReference type="Pfam" id="PF14244"/>
    </source>
</evidence>
<evidence type="ECO:0000256" key="1">
    <source>
        <dbReference type="SAM" id="MobiDB-lite"/>
    </source>
</evidence>
<accession>A0AAV3RDL2</accession>
<evidence type="ECO:0000313" key="3">
    <source>
        <dbReference type="EMBL" id="GAA0173771.1"/>
    </source>
</evidence>
<dbReference type="Pfam" id="PF14244">
    <property type="entry name" value="Retrotran_gag_3"/>
    <property type="match status" value="1"/>
</dbReference>
<comment type="caution">
    <text evidence="3">The sequence shown here is derived from an EMBL/GenBank/DDBJ whole genome shotgun (WGS) entry which is preliminary data.</text>
</comment>